<dbReference type="HOGENOM" id="CLU_3152935_0_0_9"/>
<protein>
    <submittedName>
        <fullName evidence="1">Uncharacterized protein</fullName>
    </submittedName>
</protein>
<proteinExistence type="predicted"/>
<gene>
    <name evidence="1" type="ordered locus">ELI_1229</name>
</gene>
<dbReference type="EMBL" id="CP002273">
    <property type="protein sequence ID" value="ADO36215.1"/>
    <property type="molecule type" value="Genomic_DNA"/>
</dbReference>
<name>E3GKX3_9FIRM</name>
<dbReference type="KEGG" id="elm:ELI_1229"/>
<organism evidence="1 2">
    <name type="scientific">Eubacterium callanderi</name>
    <dbReference type="NCBI Taxonomy" id="53442"/>
    <lineage>
        <taxon>Bacteria</taxon>
        <taxon>Bacillati</taxon>
        <taxon>Bacillota</taxon>
        <taxon>Clostridia</taxon>
        <taxon>Eubacteriales</taxon>
        <taxon>Eubacteriaceae</taxon>
        <taxon>Eubacterium</taxon>
    </lineage>
</organism>
<keyword evidence="2" id="KW-1185">Reference proteome</keyword>
<evidence type="ECO:0000313" key="1">
    <source>
        <dbReference type="EMBL" id="ADO36215.1"/>
    </source>
</evidence>
<accession>E3GKX3</accession>
<dbReference type="AlphaFoldDB" id="E3GKX3"/>
<dbReference type="Proteomes" id="UP000006873">
    <property type="component" value="Chromosome"/>
</dbReference>
<reference evidence="1 2" key="2">
    <citation type="journal article" date="2011" name="J. Bacteriol.">
        <title>Complete genome sequence of a carbon monoxide-utilizing acetogen, Eubacterium limosum KIST612.</title>
        <authorList>
            <person name="Roh H."/>
            <person name="Ko H.J."/>
            <person name="Kim D."/>
            <person name="Choi D.G."/>
            <person name="Park S."/>
            <person name="Kim S."/>
            <person name="Chang I.S."/>
            <person name="Choi I.G."/>
        </authorList>
    </citation>
    <scope>NUCLEOTIDE SEQUENCE [LARGE SCALE GENOMIC DNA]</scope>
    <source>
        <strain evidence="1 2">KIST612</strain>
    </source>
</reference>
<sequence>MKNGKWKIYEHFFYRKSDLNSGLRPRSQSLLHMQKGSIIFHFPFSIFH</sequence>
<reference key="1">
    <citation type="submission" date="2010-09" db="EMBL/GenBank/DDBJ databases">
        <authorList>
            <person name="Roh H."/>
            <person name="Ko H.-J."/>
            <person name="Kim D."/>
            <person name="Choi D.G."/>
            <person name="Park S."/>
            <person name="Kim S."/>
            <person name="Kim K.H."/>
            <person name="Chang I.S."/>
            <person name="Choi I.-G."/>
        </authorList>
    </citation>
    <scope>NUCLEOTIDE SEQUENCE</scope>
    <source>
        <strain>KIST612</strain>
    </source>
</reference>
<evidence type="ECO:0000313" key="2">
    <source>
        <dbReference type="Proteomes" id="UP000006873"/>
    </source>
</evidence>